<organism evidence="2 3">
    <name type="scientific">Triticum urartu</name>
    <name type="common">Red wild einkorn</name>
    <name type="synonym">Crithodium urartu</name>
    <dbReference type="NCBI Taxonomy" id="4572"/>
    <lineage>
        <taxon>Eukaryota</taxon>
        <taxon>Viridiplantae</taxon>
        <taxon>Streptophyta</taxon>
        <taxon>Embryophyta</taxon>
        <taxon>Tracheophyta</taxon>
        <taxon>Spermatophyta</taxon>
        <taxon>Magnoliopsida</taxon>
        <taxon>Liliopsida</taxon>
        <taxon>Poales</taxon>
        <taxon>Poaceae</taxon>
        <taxon>BOP clade</taxon>
        <taxon>Pooideae</taxon>
        <taxon>Triticodae</taxon>
        <taxon>Triticeae</taxon>
        <taxon>Triticinae</taxon>
        <taxon>Triticum</taxon>
    </lineage>
</organism>
<proteinExistence type="predicted"/>
<reference evidence="3" key="1">
    <citation type="journal article" date="2013" name="Nature">
        <title>Draft genome of the wheat A-genome progenitor Triticum urartu.</title>
        <authorList>
            <person name="Ling H.Q."/>
            <person name="Zhao S."/>
            <person name="Liu D."/>
            <person name="Wang J."/>
            <person name="Sun H."/>
            <person name="Zhang C."/>
            <person name="Fan H."/>
            <person name="Li D."/>
            <person name="Dong L."/>
            <person name="Tao Y."/>
            <person name="Gao C."/>
            <person name="Wu H."/>
            <person name="Li Y."/>
            <person name="Cui Y."/>
            <person name="Guo X."/>
            <person name="Zheng S."/>
            <person name="Wang B."/>
            <person name="Yu K."/>
            <person name="Liang Q."/>
            <person name="Yang W."/>
            <person name="Lou X."/>
            <person name="Chen J."/>
            <person name="Feng M."/>
            <person name="Jian J."/>
            <person name="Zhang X."/>
            <person name="Luo G."/>
            <person name="Jiang Y."/>
            <person name="Liu J."/>
            <person name="Wang Z."/>
            <person name="Sha Y."/>
            <person name="Zhang B."/>
            <person name="Wu H."/>
            <person name="Tang D."/>
            <person name="Shen Q."/>
            <person name="Xue P."/>
            <person name="Zou S."/>
            <person name="Wang X."/>
            <person name="Liu X."/>
            <person name="Wang F."/>
            <person name="Yang Y."/>
            <person name="An X."/>
            <person name="Dong Z."/>
            <person name="Zhang K."/>
            <person name="Zhang X."/>
            <person name="Luo M.C."/>
            <person name="Dvorak J."/>
            <person name="Tong Y."/>
            <person name="Wang J."/>
            <person name="Yang H."/>
            <person name="Li Z."/>
            <person name="Wang D."/>
            <person name="Zhang A."/>
            <person name="Wang J."/>
        </authorList>
    </citation>
    <scope>NUCLEOTIDE SEQUENCE</scope>
    <source>
        <strain evidence="3">cv. G1812</strain>
    </source>
</reference>
<dbReference type="Proteomes" id="UP000015106">
    <property type="component" value="Chromosome 2"/>
</dbReference>
<dbReference type="Gramene" id="TuG1812G0200003332.01.T01">
    <property type="protein sequence ID" value="TuG1812G0200003332.01.T01"/>
    <property type="gene ID" value="TuG1812G0200003332.01"/>
</dbReference>
<dbReference type="EnsemblPlants" id="TuG1812G0200003332.01.T01">
    <property type="protein sequence ID" value="TuG1812G0200003332.01.T01"/>
    <property type="gene ID" value="TuG1812G0200003332.01"/>
</dbReference>
<keyword evidence="3" id="KW-1185">Reference proteome</keyword>
<protein>
    <submittedName>
        <fullName evidence="2">Uncharacterized protein</fullName>
    </submittedName>
</protein>
<evidence type="ECO:0000256" key="1">
    <source>
        <dbReference type="SAM" id="MobiDB-lite"/>
    </source>
</evidence>
<evidence type="ECO:0000313" key="2">
    <source>
        <dbReference type="EnsemblPlants" id="TuG1812G0200003332.01.T01"/>
    </source>
</evidence>
<accession>A0A8R7TIL4</accession>
<dbReference type="AlphaFoldDB" id="A0A8R7TIL4"/>
<reference evidence="2" key="2">
    <citation type="submission" date="2018-03" db="EMBL/GenBank/DDBJ databases">
        <title>The Triticum urartu genome reveals the dynamic nature of wheat genome evolution.</title>
        <authorList>
            <person name="Ling H."/>
            <person name="Ma B."/>
            <person name="Shi X."/>
            <person name="Liu H."/>
            <person name="Dong L."/>
            <person name="Sun H."/>
            <person name="Cao Y."/>
            <person name="Gao Q."/>
            <person name="Zheng S."/>
            <person name="Li Y."/>
            <person name="Yu Y."/>
            <person name="Du H."/>
            <person name="Qi M."/>
            <person name="Li Y."/>
            <person name="Yu H."/>
            <person name="Cui Y."/>
            <person name="Wang N."/>
            <person name="Chen C."/>
            <person name="Wu H."/>
            <person name="Zhao Y."/>
            <person name="Zhang J."/>
            <person name="Li Y."/>
            <person name="Zhou W."/>
            <person name="Zhang B."/>
            <person name="Hu W."/>
            <person name="Eijk M."/>
            <person name="Tang J."/>
            <person name="Witsenboer H."/>
            <person name="Zhao S."/>
            <person name="Li Z."/>
            <person name="Zhang A."/>
            <person name="Wang D."/>
            <person name="Liang C."/>
        </authorList>
    </citation>
    <scope>NUCLEOTIDE SEQUENCE [LARGE SCALE GENOMIC DNA]</scope>
    <source>
        <strain evidence="2">cv. G1812</strain>
    </source>
</reference>
<sequence>YSSLVLSSHDGRRPSSRIATPLCGSYLHAGTPPLTTPLRPSIPACNPSSPLPCGPGSRRAAPRHRSPAANGESKLLAKISEDPCYILVTFYPIKQQSSRWWFSSTLLTSMSGAPCSNLGLVPRDMNGAQFQQNCCLFPSEIKADLQVLIVRYDYYV</sequence>
<reference evidence="2" key="3">
    <citation type="submission" date="2022-06" db="UniProtKB">
        <authorList>
            <consortium name="EnsemblPlants"/>
        </authorList>
    </citation>
    <scope>IDENTIFICATION</scope>
</reference>
<name>A0A8R7TIL4_TRIUA</name>
<evidence type="ECO:0000313" key="3">
    <source>
        <dbReference type="Proteomes" id="UP000015106"/>
    </source>
</evidence>
<feature type="region of interest" description="Disordered" evidence="1">
    <location>
        <begin position="50"/>
        <end position="70"/>
    </location>
</feature>